<gene>
    <name evidence="8" type="ORF">PIIN_06233</name>
</gene>
<dbReference type="OrthoDB" id="3256702at2759"/>
<keyword evidence="4 6" id="KW-0472">Membrane</keyword>
<feature type="chain" id="PRO_5003468676" evidence="7">
    <location>
        <begin position="29"/>
        <end position="807"/>
    </location>
</feature>
<dbReference type="AlphaFoldDB" id="G4TLV6"/>
<dbReference type="PANTHER" id="PTHR15549:SF26">
    <property type="entry name" value="AXIAL BUDDING PATTERN PROTEIN 2-RELATED"/>
    <property type="match status" value="1"/>
</dbReference>
<dbReference type="OMA" id="DEHERMP"/>
<feature type="compositionally biased region" description="Low complexity" evidence="5">
    <location>
        <begin position="64"/>
        <end position="79"/>
    </location>
</feature>
<dbReference type="GO" id="GO:0071944">
    <property type="term" value="C:cell periphery"/>
    <property type="evidence" value="ECO:0007669"/>
    <property type="project" value="UniProtKB-ARBA"/>
</dbReference>
<dbReference type="HOGENOM" id="CLU_349192_0_0_1"/>
<dbReference type="PANTHER" id="PTHR15549">
    <property type="entry name" value="PAIRED IMMUNOGLOBULIN-LIKE TYPE 2 RECEPTOR"/>
    <property type="match status" value="1"/>
</dbReference>
<dbReference type="EMBL" id="CAFZ01000157">
    <property type="protein sequence ID" value="CCA72299.1"/>
    <property type="molecule type" value="Genomic_DNA"/>
</dbReference>
<dbReference type="InParanoid" id="G4TLV6"/>
<feature type="compositionally biased region" description="Polar residues" evidence="5">
    <location>
        <begin position="636"/>
        <end position="650"/>
    </location>
</feature>
<evidence type="ECO:0000256" key="7">
    <source>
        <dbReference type="SAM" id="SignalP"/>
    </source>
</evidence>
<dbReference type="STRING" id="1109443.G4TLV6"/>
<feature type="compositionally biased region" description="Low complexity" evidence="5">
    <location>
        <begin position="201"/>
        <end position="213"/>
    </location>
</feature>
<feature type="compositionally biased region" description="Pro residues" evidence="5">
    <location>
        <begin position="112"/>
        <end position="121"/>
    </location>
</feature>
<dbReference type="eggNOG" id="ENOG502S7CJ">
    <property type="taxonomic scope" value="Eukaryota"/>
</dbReference>
<evidence type="ECO:0000256" key="5">
    <source>
        <dbReference type="SAM" id="MobiDB-lite"/>
    </source>
</evidence>
<evidence type="ECO:0000256" key="3">
    <source>
        <dbReference type="ARBA" id="ARBA00022989"/>
    </source>
</evidence>
<feature type="compositionally biased region" description="Low complexity" evidence="5">
    <location>
        <begin position="269"/>
        <end position="333"/>
    </location>
</feature>
<evidence type="ECO:0000256" key="1">
    <source>
        <dbReference type="ARBA" id="ARBA00004167"/>
    </source>
</evidence>
<dbReference type="GO" id="GO:0016020">
    <property type="term" value="C:membrane"/>
    <property type="evidence" value="ECO:0007669"/>
    <property type="project" value="UniProtKB-SubCell"/>
</dbReference>
<evidence type="ECO:0000256" key="2">
    <source>
        <dbReference type="ARBA" id="ARBA00022692"/>
    </source>
</evidence>
<proteinExistence type="predicted"/>
<dbReference type="InterPro" id="IPR051694">
    <property type="entry name" value="Immunoregulatory_rcpt-like"/>
</dbReference>
<feature type="region of interest" description="Disordered" evidence="5">
    <location>
        <begin position="59"/>
        <end position="333"/>
    </location>
</feature>
<keyword evidence="2 6" id="KW-0812">Transmembrane</keyword>
<feature type="compositionally biased region" description="Low complexity" evidence="5">
    <location>
        <begin position="138"/>
        <end position="165"/>
    </location>
</feature>
<evidence type="ECO:0000256" key="4">
    <source>
        <dbReference type="ARBA" id="ARBA00023136"/>
    </source>
</evidence>
<keyword evidence="9" id="KW-1185">Reference proteome</keyword>
<evidence type="ECO:0000313" key="9">
    <source>
        <dbReference type="Proteomes" id="UP000007148"/>
    </source>
</evidence>
<feature type="compositionally biased region" description="Pro residues" evidence="5">
    <location>
        <begin position="80"/>
        <end position="104"/>
    </location>
</feature>
<comment type="subcellular location">
    <subcellularLocation>
        <location evidence="1">Membrane</location>
        <topology evidence="1">Single-pass membrane protein</topology>
    </subcellularLocation>
</comment>
<feature type="signal peptide" evidence="7">
    <location>
        <begin position="1"/>
        <end position="28"/>
    </location>
</feature>
<feature type="compositionally biased region" description="Low complexity" evidence="5">
    <location>
        <begin position="172"/>
        <end position="194"/>
    </location>
</feature>
<protein>
    <submittedName>
        <fullName evidence="8">Related to proteophosphoglycan ppg1-Leishmania major</fullName>
    </submittedName>
</protein>
<keyword evidence="7" id="KW-0732">Signal</keyword>
<feature type="region of interest" description="Disordered" evidence="5">
    <location>
        <begin position="734"/>
        <end position="755"/>
    </location>
</feature>
<sequence length="807" mass="82909">MYTGLSQFYLNSFLAAAASLAVNAGVAALGYDPLVVVCSAGNPDVQLARASSSHTVYEPSATLSSESSSIVPSSTSAPSFNPPPPSSSDPLPPSSTPYTPPYTPPETSSTPYTPPYTPPVTPSSTRPYSSPPLPPFTPSSSPYSPWSYDPPIMSSDTLSISVSISVQPPYTPSSSSSSTPAPTGPTSTLTTMSTPQPPPSSSSSTGSSSSASTSGGGGLDTVTSTSSSASSSSPSSSSPDSSSNPSSSSSSSTPTSSSSSSGGGLDTVTTTSASSSSSPSDTGGSSPSSSSSTRTSTRSDNDPSAPSSSPGSTPQNDSVTQTRTPTTTFSTPVSLTMTNSQGSVFVTSPSEITTVVVTTVPNGSFTTLTEIIANPPGVLNSGDRSPASTFFKNRGAVAGVFVTAALALCAMILFVVFALRRRRQRLQRERDAEIAAGLAAAAQRFTDDGDHPVVMRSVPSSRLAMRRSPLPDDEDDDERIVYSSTGAPIMYSNPHMMPMAITRDTAYPVSPARYGALGGGANRSRTPSPSKDPFANPIAIIEPASPVANANSGWSSHGGFHGQRSQSVSPVPTMSAPASAHHGTNFGAATSIGHAPSSYHTVPPYRPPTASSGKDGSSGSGGSTSVPGTIQPPVPTTSRSNLDRSSSPALSSMYPPEYEQFASVENGSGNEVGYAYEPEPVQHSRQITAGLSVLAPAGFDQSSLPVVRLSNDDDAYSGIRSPLSGADLGRTASVGSRSMYSQDASAEWDEHERMPREDPRLDPLMRMHGGLVSAASMGQTDHLDYMRRVQPQALNSPSTLSHSQSTH</sequence>
<keyword evidence="3 6" id="KW-1133">Transmembrane helix</keyword>
<comment type="caution">
    <text evidence="8">The sequence shown here is derived from an EMBL/GenBank/DDBJ whole genome shotgun (WGS) entry which is preliminary data.</text>
</comment>
<name>G4TLV6_SERID</name>
<evidence type="ECO:0000313" key="8">
    <source>
        <dbReference type="EMBL" id="CCA72299.1"/>
    </source>
</evidence>
<accession>G4TLV6</accession>
<reference evidence="8 9" key="1">
    <citation type="journal article" date="2011" name="PLoS Pathog.">
        <title>Endophytic Life Strategies Decoded by Genome and Transcriptome Analyses of the Mutualistic Root Symbiont Piriformospora indica.</title>
        <authorList>
            <person name="Zuccaro A."/>
            <person name="Lahrmann U."/>
            <person name="Guldener U."/>
            <person name="Langen G."/>
            <person name="Pfiffi S."/>
            <person name="Biedenkopf D."/>
            <person name="Wong P."/>
            <person name="Samans B."/>
            <person name="Grimm C."/>
            <person name="Basiewicz M."/>
            <person name="Murat C."/>
            <person name="Martin F."/>
            <person name="Kogel K.H."/>
        </authorList>
    </citation>
    <scope>NUCLEOTIDE SEQUENCE [LARGE SCALE GENOMIC DNA]</scope>
    <source>
        <strain evidence="8 9">DSM 11827</strain>
    </source>
</reference>
<feature type="compositionally biased region" description="Low complexity" evidence="5">
    <location>
        <begin position="223"/>
        <end position="260"/>
    </location>
</feature>
<feature type="transmembrane region" description="Helical" evidence="6">
    <location>
        <begin position="396"/>
        <end position="419"/>
    </location>
</feature>
<evidence type="ECO:0000256" key="6">
    <source>
        <dbReference type="SAM" id="Phobius"/>
    </source>
</evidence>
<feature type="compositionally biased region" description="Polar residues" evidence="5">
    <location>
        <begin position="563"/>
        <end position="572"/>
    </location>
</feature>
<organism evidence="8 9">
    <name type="scientific">Serendipita indica (strain DSM 11827)</name>
    <name type="common">Root endophyte fungus</name>
    <name type="synonym">Piriformospora indica</name>
    <dbReference type="NCBI Taxonomy" id="1109443"/>
    <lineage>
        <taxon>Eukaryota</taxon>
        <taxon>Fungi</taxon>
        <taxon>Dikarya</taxon>
        <taxon>Basidiomycota</taxon>
        <taxon>Agaricomycotina</taxon>
        <taxon>Agaricomycetes</taxon>
        <taxon>Sebacinales</taxon>
        <taxon>Serendipitaceae</taxon>
        <taxon>Serendipita</taxon>
    </lineage>
</organism>
<feature type="region of interest" description="Disordered" evidence="5">
    <location>
        <begin position="550"/>
        <end position="653"/>
    </location>
</feature>
<feature type="compositionally biased region" description="Polar residues" evidence="5">
    <location>
        <begin position="734"/>
        <end position="744"/>
    </location>
</feature>
<dbReference type="Proteomes" id="UP000007148">
    <property type="component" value="Unassembled WGS sequence"/>
</dbReference>